<reference evidence="2 3" key="1">
    <citation type="submission" date="2016-03" db="EMBL/GenBank/DDBJ databases">
        <title>Complete genome sequence of Pedobacter cryoconitis PAMC 27485.</title>
        <authorList>
            <person name="Lee J."/>
            <person name="Kim O.-S."/>
        </authorList>
    </citation>
    <scope>NUCLEOTIDE SEQUENCE [LARGE SCALE GENOMIC DNA]</scope>
    <source>
        <strain evidence="2 3">PAMC 27485</strain>
    </source>
</reference>
<dbReference type="InterPro" id="IPR015943">
    <property type="entry name" value="WD40/YVTN_repeat-like_dom_sf"/>
</dbReference>
<dbReference type="Gene3D" id="2.130.10.10">
    <property type="entry name" value="YVTN repeat-like/Quinoprotein amine dehydrogenase"/>
    <property type="match status" value="1"/>
</dbReference>
<dbReference type="Pfam" id="PF16819">
    <property type="entry name" value="DUF5074"/>
    <property type="match status" value="1"/>
</dbReference>
<evidence type="ECO:0000259" key="1">
    <source>
        <dbReference type="Pfam" id="PF16820"/>
    </source>
</evidence>
<keyword evidence="3" id="KW-1185">Reference proteome</keyword>
<evidence type="ECO:0000313" key="2">
    <source>
        <dbReference type="EMBL" id="AMP99220.1"/>
    </source>
</evidence>
<proteinExistence type="predicted"/>
<gene>
    <name evidence="2" type="ORF">AY601_2326</name>
</gene>
<dbReference type="AlphaFoldDB" id="A0A127VDF2"/>
<protein>
    <submittedName>
        <fullName evidence="2">PKD domain containing protein</fullName>
    </submittedName>
</protein>
<dbReference type="PROSITE" id="PS51257">
    <property type="entry name" value="PROKAR_LIPOPROTEIN"/>
    <property type="match status" value="1"/>
</dbReference>
<name>A0A127VDF2_9SPHI</name>
<dbReference type="InterPro" id="IPR041696">
    <property type="entry name" value="PKD_3"/>
</dbReference>
<evidence type="ECO:0000313" key="3">
    <source>
        <dbReference type="Proteomes" id="UP000071561"/>
    </source>
</evidence>
<dbReference type="RefSeq" id="WP_068400896.1">
    <property type="nucleotide sequence ID" value="NZ_CP014504.1"/>
</dbReference>
<dbReference type="EMBL" id="CP014504">
    <property type="protein sequence ID" value="AMP99220.1"/>
    <property type="molecule type" value="Genomic_DNA"/>
</dbReference>
<dbReference type="InterPro" id="IPR031815">
    <property type="entry name" value="DUF5074"/>
</dbReference>
<organism evidence="2 3">
    <name type="scientific">Pedobacter cryoconitis</name>
    <dbReference type="NCBI Taxonomy" id="188932"/>
    <lineage>
        <taxon>Bacteria</taxon>
        <taxon>Pseudomonadati</taxon>
        <taxon>Bacteroidota</taxon>
        <taxon>Sphingobacteriia</taxon>
        <taxon>Sphingobacteriales</taxon>
        <taxon>Sphingobacteriaceae</taxon>
        <taxon>Pedobacter</taxon>
    </lineage>
</organism>
<dbReference type="KEGG" id="pcm:AY601_2326"/>
<dbReference type="OrthoDB" id="1041092at2"/>
<accession>A0A127VDF2</accession>
<dbReference type="Pfam" id="PF16820">
    <property type="entry name" value="PKD_3"/>
    <property type="match status" value="1"/>
</dbReference>
<dbReference type="PATRIC" id="fig|188932.3.peg.2435"/>
<dbReference type="Proteomes" id="UP000071561">
    <property type="component" value="Chromosome"/>
</dbReference>
<feature type="domain" description="Bacteroidetes PKD-like" evidence="1">
    <location>
        <begin position="50"/>
        <end position="101"/>
    </location>
</feature>
<sequence>MNFKKSIPYLFASLSILTISSCKKDNEKALLLQPQTTESLKNNGKDSLTVNDTLLLHPKLANTKNAIYSWTVNGARTGSDSVYTFKAVNKGDFKISFKAATAGGEITVDYQIHVWDKYENGFYILNEGWFGHGTGTVSFYRYNTNKMEDSIFVKENPAKDLNPVSSTLQSGVVFKNKFYLVSKVGGPMVVTNEYNMKELARIPSQGGNDWRSFVGINETKGLLSSGKGVFPVDLNTLAIGRTIDGIGGQVGDMIKQGGYIFVLSSTDGIVILNAADNKVVKKIPGVSVGFTRTIDGNIWAAGGTKLFKINASLDVESITVPFTVFGSWGAWHPGSITASTKENAVFIAKNESFSGGTKLYKYIPGNDASLQAPFLMLPTGKILYGAGLSYNAKLDQLLVNTVQSGFGENFSVNNLYFYDPITAAIKKTVSYSGYYFPSVIVSHQ</sequence>